<evidence type="ECO:0000259" key="2">
    <source>
        <dbReference type="Pfam" id="PF10543"/>
    </source>
</evidence>
<proteinExistence type="predicted"/>
<dbReference type="Pfam" id="PF10543">
    <property type="entry name" value="ORF6N"/>
    <property type="match status" value="1"/>
</dbReference>
<dbReference type="EMBL" id="MEUJ01000003">
    <property type="protein sequence ID" value="OGC40576.1"/>
    <property type="molecule type" value="Genomic_DNA"/>
</dbReference>
<sequence length="179" mass="21068">MTNLVPIERIENKIYLIRGQKVMLDFDLAILYGVETKYLKRQVNRNKDNFPPDFMFRLTKEEFLRCQIVTSNLKSQFVTSKRGGRRYSPYAFTEQGVAMLSSVLKSKRAVQVNIAIMRAFVRLRKIMATHKDLAQKVDQLENKFERRFEKDEIQIQIVFDAIKKLMLPPESPPKKYGFV</sequence>
<protein>
    <submittedName>
        <fullName evidence="3">DNA-binding protein</fullName>
    </submittedName>
</protein>
<reference evidence="3 4" key="1">
    <citation type="journal article" date="2016" name="Nat. Commun.">
        <title>Thousands of microbial genomes shed light on interconnected biogeochemical processes in an aquifer system.</title>
        <authorList>
            <person name="Anantharaman K."/>
            <person name="Brown C.T."/>
            <person name="Hug L.A."/>
            <person name="Sharon I."/>
            <person name="Castelle C.J."/>
            <person name="Probst A.J."/>
            <person name="Thomas B.C."/>
            <person name="Singh A."/>
            <person name="Wilkins M.J."/>
            <person name="Karaoz U."/>
            <person name="Brodie E.L."/>
            <person name="Williams K.H."/>
            <person name="Hubbard S.S."/>
            <person name="Banfield J.F."/>
        </authorList>
    </citation>
    <scope>NUCLEOTIDE SEQUENCE [LARGE SCALE GENOMIC DNA]</scope>
</reference>
<accession>A0A1F4U6J8</accession>
<dbReference type="InterPro" id="IPR018873">
    <property type="entry name" value="KilA-N_DNA-bd_domain"/>
</dbReference>
<organism evidence="3 4">
    <name type="scientific">candidate division WOR-1 bacterium RIFOXYC2_FULL_46_14</name>
    <dbReference type="NCBI Taxonomy" id="1802587"/>
    <lineage>
        <taxon>Bacteria</taxon>
        <taxon>Bacillati</taxon>
        <taxon>Saganbacteria</taxon>
    </lineage>
</organism>
<keyword evidence="3" id="KW-0238">DNA-binding</keyword>
<comment type="caution">
    <text evidence="3">The sequence shown here is derived from an EMBL/GenBank/DDBJ whole genome shotgun (WGS) entry which is preliminary data.</text>
</comment>
<dbReference type="Proteomes" id="UP000179242">
    <property type="component" value="Unassembled WGS sequence"/>
</dbReference>
<evidence type="ECO:0000313" key="3">
    <source>
        <dbReference type="EMBL" id="OGC40576.1"/>
    </source>
</evidence>
<evidence type="ECO:0000313" key="4">
    <source>
        <dbReference type="Proteomes" id="UP000179242"/>
    </source>
</evidence>
<feature type="domain" description="KilA-N DNA-binding" evidence="2">
    <location>
        <begin position="12"/>
        <end position="103"/>
    </location>
</feature>
<evidence type="ECO:0000256" key="1">
    <source>
        <dbReference type="SAM" id="Coils"/>
    </source>
</evidence>
<keyword evidence="1" id="KW-0175">Coiled coil</keyword>
<feature type="coiled-coil region" evidence="1">
    <location>
        <begin position="123"/>
        <end position="150"/>
    </location>
</feature>
<dbReference type="AlphaFoldDB" id="A0A1F4U6J8"/>
<gene>
    <name evidence="3" type="ORF">A2438_06120</name>
</gene>
<dbReference type="GO" id="GO:0003677">
    <property type="term" value="F:DNA binding"/>
    <property type="evidence" value="ECO:0007669"/>
    <property type="project" value="UniProtKB-KW"/>
</dbReference>
<name>A0A1F4U6J8_UNCSA</name>